<feature type="compositionally biased region" description="Basic and acidic residues" evidence="1">
    <location>
        <begin position="232"/>
        <end position="245"/>
    </location>
</feature>
<feature type="signal peptide" evidence="2">
    <location>
        <begin position="1"/>
        <end position="17"/>
    </location>
</feature>
<feature type="compositionally biased region" description="Basic and acidic residues" evidence="1">
    <location>
        <begin position="202"/>
        <end position="217"/>
    </location>
</feature>
<dbReference type="AlphaFoldDB" id="A0A8I6S8P1"/>
<feature type="compositionally biased region" description="Low complexity" evidence="1">
    <location>
        <begin position="138"/>
        <end position="158"/>
    </location>
</feature>
<dbReference type="EnsemblMetazoa" id="XM_014399780.2">
    <property type="protein sequence ID" value="XP_014255266.1"/>
    <property type="gene ID" value="LOC106669914"/>
</dbReference>
<feature type="compositionally biased region" description="Acidic residues" evidence="1">
    <location>
        <begin position="100"/>
        <end position="109"/>
    </location>
</feature>
<dbReference type="KEGG" id="clec:106669914"/>
<dbReference type="GeneID" id="106669914"/>
<evidence type="ECO:0000313" key="4">
    <source>
        <dbReference type="Proteomes" id="UP000494040"/>
    </source>
</evidence>
<sequence>MRIQVWLLVVGFIGVNCRQPGSTPSEVSSINSLKEKPGISLDPKLRRALLRVLNRLEMEDKATIPLTTDTELTDEEFLKIFGQPANSEDLGSLESKESNEDREEVEEEQDKVPDRPFSNQDFNYIPTDPEEKPTDSFEPFTTPANNEENEEPSSSAFAYLPTQVVEQPEQSLTDNQPTKPTPETDAIFFQLPTPIDIPDQVEEQKPEDQTEKEKTEEASTITIPLSPEFNINEERTKKDTNDTDVEIKSSILQDIKEGNETKPEKPLKHEVEFLPSSLIAAFTLQQDDKGNPKKVIPHNFDRDHPALVEKRQRELEEKEYLLQQQLRILQEEKFRVQGALQSKTISPSISPLSPSSTAAPLVNQVQTDSPFQDVQRQEELARQQELLRQQELQRQQDIQRHQEFLSQQELQRQQDAQRFNVHNSQRGFGSVVNNFEYNRQQEIQQQEIQRQRQQDFQRQEALRFQSIHQQNQRQQFSPVPSVAPGNQGFSQFPGPISPALLNINEQRNFVPNHRFQFSHQRKPFQEIEFQKSIDFRLPNVGVTNHQSFVGGNRLSPALSAPAPHFHSGIEHNRVNRHEPAHFVGNFGLFPQPTRQPINSILAQSGVSQFLPSDAKDDLNIVSKLLSFNRLPGERISEPSRIVEPPKF</sequence>
<feature type="compositionally biased region" description="Polar residues" evidence="1">
    <location>
        <begin position="164"/>
        <end position="178"/>
    </location>
</feature>
<evidence type="ECO:0000256" key="2">
    <source>
        <dbReference type="SAM" id="SignalP"/>
    </source>
</evidence>
<dbReference type="RefSeq" id="XP_014255266.1">
    <property type="nucleotide sequence ID" value="XM_014399780.2"/>
</dbReference>
<keyword evidence="2" id="KW-0732">Signal</keyword>
<evidence type="ECO:0000256" key="1">
    <source>
        <dbReference type="SAM" id="MobiDB-lite"/>
    </source>
</evidence>
<organism evidence="3 4">
    <name type="scientific">Cimex lectularius</name>
    <name type="common">Bed bug</name>
    <name type="synonym">Acanthia lectularia</name>
    <dbReference type="NCBI Taxonomy" id="79782"/>
    <lineage>
        <taxon>Eukaryota</taxon>
        <taxon>Metazoa</taxon>
        <taxon>Ecdysozoa</taxon>
        <taxon>Arthropoda</taxon>
        <taxon>Hexapoda</taxon>
        <taxon>Insecta</taxon>
        <taxon>Pterygota</taxon>
        <taxon>Neoptera</taxon>
        <taxon>Paraneoptera</taxon>
        <taxon>Hemiptera</taxon>
        <taxon>Heteroptera</taxon>
        <taxon>Panheteroptera</taxon>
        <taxon>Cimicomorpha</taxon>
        <taxon>Cimicidae</taxon>
        <taxon>Cimex</taxon>
    </lineage>
</organism>
<accession>A0A8I6S8P1</accession>
<feature type="chain" id="PRO_5035298107" evidence="2">
    <location>
        <begin position="18"/>
        <end position="647"/>
    </location>
</feature>
<dbReference type="OMA" id="QERQEDY"/>
<dbReference type="Proteomes" id="UP000494040">
    <property type="component" value="Unassembled WGS sequence"/>
</dbReference>
<name>A0A8I6S8P1_CIMLE</name>
<reference evidence="3" key="1">
    <citation type="submission" date="2022-01" db="UniProtKB">
        <authorList>
            <consortium name="EnsemblMetazoa"/>
        </authorList>
    </citation>
    <scope>IDENTIFICATION</scope>
</reference>
<dbReference type="OrthoDB" id="6620940at2759"/>
<keyword evidence="4" id="KW-1185">Reference proteome</keyword>
<proteinExistence type="predicted"/>
<protein>
    <submittedName>
        <fullName evidence="3">Uncharacterized protein</fullName>
    </submittedName>
</protein>
<evidence type="ECO:0000313" key="3">
    <source>
        <dbReference type="EnsemblMetazoa" id="XP_014255266.1"/>
    </source>
</evidence>
<feature type="region of interest" description="Disordered" evidence="1">
    <location>
        <begin position="82"/>
        <end position="245"/>
    </location>
</feature>